<evidence type="ECO:0000313" key="2">
    <source>
        <dbReference type="EMBL" id="MBP2418390.1"/>
    </source>
</evidence>
<accession>A0ABS4ZBG6</accession>
<dbReference type="Proteomes" id="UP000758168">
    <property type="component" value="Unassembled WGS sequence"/>
</dbReference>
<protein>
    <submittedName>
        <fullName evidence="2">Uncharacterized protein</fullName>
    </submittedName>
</protein>
<dbReference type="EMBL" id="JAGIOB010000001">
    <property type="protein sequence ID" value="MBP2418390.1"/>
    <property type="molecule type" value="Genomic_DNA"/>
</dbReference>
<organism evidence="2 3">
    <name type="scientific">Microlunatus capsulatus</name>
    <dbReference type="NCBI Taxonomy" id="99117"/>
    <lineage>
        <taxon>Bacteria</taxon>
        <taxon>Bacillati</taxon>
        <taxon>Actinomycetota</taxon>
        <taxon>Actinomycetes</taxon>
        <taxon>Propionibacteriales</taxon>
        <taxon>Propionibacteriaceae</taxon>
        <taxon>Microlunatus</taxon>
    </lineage>
</organism>
<keyword evidence="3" id="KW-1185">Reference proteome</keyword>
<sequence>MAHSEIEDAPSTDRRVRHVARDGLSAAAVSLGGSVALTLALYLLLRWLG</sequence>
<reference evidence="2 3" key="1">
    <citation type="submission" date="2021-03" db="EMBL/GenBank/DDBJ databases">
        <title>Sequencing the genomes of 1000 actinobacteria strains.</title>
        <authorList>
            <person name="Klenk H.-P."/>
        </authorList>
    </citation>
    <scope>NUCLEOTIDE SEQUENCE [LARGE SCALE GENOMIC DNA]</scope>
    <source>
        <strain evidence="2 3">DSM 12936</strain>
    </source>
</reference>
<keyword evidence="1" id="KW-1133">Transmembrane helix</keyword>
<comment type="caution">
    <text evidence="2">The sequence shown here is derived from an EMBL/GenBank/DDBJ whole genome shotgun (WGS) entry which is preliminary data.</text>
</comment>
<evidence type="ECO:0000313" key="3">
    <source>
        <dbReference type="Proteomes" id="UP000758168"/>
    </source>
</evidence>
<name>A0ABS4ZBG6_9ACTN</name>
<keyword evidence="1" id="KW-0472">Membrane</keyword>
<dbReference type="RefSeq" id="WP_210057845.1">
    <property type="nucleotide sequence ID" value="NZ_BAAAMH010000033.1"/>
</dbReference>
<feature type="transmembrane region" description="Helical" evidence="1">
    <location>
        <begin position="24"/>
        <end position="45"/>
    </location>
</feature>
<proteinExistence type="predicted"/>
<keyword evidence="1" id="KW-0812">Transmembrane</keyword>
<gene>
    <name evidence="2" type="ORF">JOF54_003312</name>
</gene>
<evidence type="ECO:0000256" key="1">
    <source>
        <dbReference type="SAM" id="Phobius"/>
    </source>
</evidence>